<dbReference type="InterPro" id="IPR005064">
    <property type="entry name" value="BUG"/>
</dbReference>
<keyword evidence="4" id="KW-1185">Reference proteome</keyword>
<dbReference type="PANTHER" id="PTHR42928">
    <property type="entry name" value="TRICARBOXYLATE-BINDING PROTEIN"/>
    <property type="match status" value="1"/>
</dbReference>
<dbReference type="Proteomes" id="UP000562492">
    <property type="component" value="Unassembled WGS sequence"/>
</dbReference>
<evidence type="ECO:0000313" key="4">
    <source>
        <dbReference type="Proteomes" id="UP000562492"/>
    </source>
</evidence>
<comment type="caution">
    <text evidence="3">The sequence shown here is derived from an EMBL/GenBank/DDBJ whole genome shotgun (WGS) entry which is preliminary data.</text>
</comment>
<dbReference type="SUPFAM" id="SSF53850">
    <property type="entry name" value="Periplasmic binding protein-like II"/>
    <property type="match status" value="1"/>
</dbReference>
<dbReference type="EMBL" id="JACHKZ010000004">
    <property type="protein sequence ID" value="MBB6576997.1"/>
    <property type="molecule type" value="Genomic_DNA"/>
</dbReference>
<proteinExistence type="inferred from homology"/>
<evidence type="ECO:0000256" key="2">
    <source>
        <dbReference type="SAM" id="SignalP"/>
    </source>
</evidence>
<reference evidence="3 4" key="1">
    <citation type="submission" date="2020-08" db="EMBL/GenBank/DDBJ databases">
        <title>Functional genomics of gut bacteria from endangered species of beetles.</title>
        <authorList>
            <person name="Carlos-Shanley C."/>
        </authorList>
    </citation>
    <scope>NUCLEOTIDE SEQUENCE [LARGE SCALE GENOMIC DNA]</scope>
    <source>
        <strain evidence="3 4">S00124</strain>
    </source>
</reference>
<dbReference type="PIRSF" id="PIRSF017082">
    <property type="entry name" value="YflP"/>
    <property type="match status" value="1"/>
</dbReference>
<keyword evidence="2" id="KW-0732">Signal</keyword>
<evidence type="ECO:0000256" key="1">
    <source>
        <dbReference type="ARBA" id="ARBA00006987"/>
    </source>
</evidence>
<feature type="chain" id="PRO_5045208306" evidence="2">
    <location>
        <begin position="36"/>
        <end position="340"/>
    </location>
</feature>
<name>A0ABR6RCW1_9BURK</name>
<dbReference type="InterPro" id="IPR042100">
    <property type="entry name" value="Bug_dom1"/>
</dbReference>
<sequence>MMFRFSPLSPARRQLLCRTVLLSLLAGGFTSGALAQDKSAYPRQPIKLVVPFAPGGSTDIVARLIADAMHGPLGQPVVVENKAGAAGLIGAEAVARAQPDGYTIGVGTISTLAVNTVVLKSARHDPLRDFAPITTLAQIPSVFSTHPSLGVGDLQGFITTMRARPDHYTIGSAGVGSIGHLIAESMNAELGIHMRHIPYKGQGPVVNSALAGETQVLSDQYPSSSSLVQSGRLVPFAVAAPQRLPALPQVPTLAEAGYPALNRLAITWFGLVAPAGTPQSVVETLNQAARDALKTPAVRERLAQLGVQPLGGTPAQFARLIAQTRSQVEQLVEQRRIPME</sequence>
<evidence type="ECO:0000313" key="3">
    <source>
        <dbReference type="EMBL" id="MBB6576997.1"/>
    </source>
</evidence>
<dbReference type="Gene3D" id="3.40.190.10">
    <property type="entry name" value="Periplasmic binding protein-like II"/>
    <property type="match status" value="1"/>
</dbReference>
<organism evidence="3 4">
    <name type="scientific">Comamonas odontotermitis</name>
    <dbReference type="NCBI Taxonomy" id="379895"/>
    <lineage>
        <taxon>Bacteria</taxon>
        <taxon>Pseudomonadati</taxon>
        <taxon>Pseudomonadota</taxon>
        <taxon>Betaproteobacteria</taxon>
        <taxon>Burkholderiales</taxon>
        <taxon>Comamonadaceae</taxon>
        <taxon>Comamonas</taxon>
    </lineage>
</organism>
<feature type="signal peptide" evidence="2">
    <location>
        <begin position="1"/>
        <end position="35"/>
    </location>
</feature>
<accession>A0ABR6RCW1</accession>
<protein>
    <submittedName>
        <fullName evidence="3">Tripartite-type tricarboxylate transporter receptor subunit TctC</fullName>
    </submittedName>
</protein>
<gene>
    <name evidence="3" type="ORF">HNP33_001047</name>
</gene>
<dbReference type="Gene3D" id="3.40.190.150">
    <property type="entry name" value="Bordetella uptake gene, domain 1"/>
    <property type="match status" value="1"/>
</dbReference>
<keyword evidence="3" id="KW-0675">Receptor</keyword>
<comment type="similarity">
    <text evidence="1">Belongs to the UPF0065 (bug) family.</text>
</comment>
<dbReference type="RefSeq" id="WP_233464396.1">
    <property type="nucleotide sequence ID" value="NZ_JACHKZ010000004.1"/>
</dbReference>
<dbReference type="PANTHER" id="PTHR42928:SF5">
    <property type="entry name" value="BLR1237 PROTEIN"/>
    <property type="match status" value="1"/>
</dbReference>
<dbReference type="Pfam" id="PF03401">
    <property type="entry name" value="TctC"/>
    <property type="match status" value="1"/>
</dbReference>
<dbReference type="CDD" id="cd07012">
    <property type="entry name" value="PBP2_Bug_TTT"/>
    <property type="match status" value="1"/>
</dbReference>